<keyword evidence="1" id="KW-0805">Transcription regulation</keyword>
<dbReference type="Pfam" id="PF01047">
    <property type="entry name" value="MarR"/>
    <property type="match status" value="1"/>
</dbReference>
<dbReference type="InterPro" id="IPR039422">
    <property type="entry name" value="MarR/SlyA-like"/>
</dbReference>
<evidence type="ECO:0000313" key="5">
    <source>
        <dbReference type="EMBL" id="MDX8476680.1"/>
    </source>
</evidence>
<feature type="domain" description="HTH marR-type" evidence="4">
    <location>
        <begin position="8"/>
        <end position="141"/>
    </location>
</feature>
<comment type="caution">
    <text evidence="5">The sequence shown here is derived from an EMBL/GenBank/DDBJ whole genome shotgun (WGS) entry which is preliminary data.</text>
</comment>
<sequence>MATKPQILQDITSDLLLAGRRWRRAAGRLLGSHGTSDAAAAPLISLAQLGNGARQIDIASDLGIESPSLVRLINQLEAQGLVERQCDDSDRRANGLFLTEQGQETAEQLQELLADLRGTILGKFTKAELETAARVLKAFEDLE</sequence>
<dbReference type="InterPro" id="IPR036390">
    <property type="entry name" value="WH_DNA-bd_sf"/>
</dbReference>
<organism evidence="5 6">
    <name type="scientific">Mesorhizobium dulcispinae</name>
    <dbReference type="NCBI Taxonomy" id="3072316"/>
    <lineage>
        <taxon>Bacteria</taxon>
        <taxon>Pseudomonadati</taxon>
        <taxon>Pseudomonadota</taxon>
        <taxon>Alphaproteobacteria</taxon>
        <taxon>Hyphomicrobiales</taxon>
        <taxon>Phyllobacteriaceae</taxon>
        <taxon>Mesorhizobium</taxon>
    </lineage>
</organism>
<proteinExistence type="predicted"/>
<name>A0ABU4XPK6_9HYPH</name>
<accession>A0ABU4XPK6</accession>
<protein>
    <submittedName>
        <fullName evidence="5">MarR family transcriptional regulator</fullName>
    </submittedName>
</protein>
<keyword evidence="6" id="KW-1185">Reference proteome</keyword>
<evidence type="ECO:0000259" key="4">
    <source>
        <dbReference type="PROSITE" id="PS50995"/>
    </source>
</evidence>
<evidence type="ECO:0000256" key="3">
    <source>
        <dbReference type="ARBA" id="ARBA00023163"/>
    </source>
</evidence>
<evidence type="ECO:0000313" key="6">
    <source>
        <dbReference type="Proteomes" id="UP001271780"/>
    </source>
</evidence>
<dbReference type="Proteomes" id="UP001271780">
    <property type="component" value="Unassembled WGS sequence"/>
</dbReference>
<dbReference type="RefSeq" id="WP_320319080.1">
    <property type="nucleotide sequence ID" value="NZ_JAVIIX010000037.1"/>
</dbReference>
<dbReference type="InterPro" id="IPR036388">
    <property type="entry name" value="WH-like_DNA-bd_sf"/>
</dbReference>
<dbReference type="PANTHER" id="PTHR33164">
    <property type="entry name" value="TRANSCRIPTIONAL REGULATOR, MARR FAMILY"/>
    <property type="match status" value="1"/>
</dbReference>
<keyword evidence="3" id="KW-0804">Transcription</keyword>
<gene>
    <name evidence="5" type="ORF">RFM27_31935</name>
</gene>
<dbReference type="PANTHER" id="PTHR33164:SF64">
    <property type="entry name" value="TRANSCRIPTIONAL REGULATOR SLYA"/>
    <property type="match status" value="1"/>
</dbReference>
<dbReference type="InterPro" id="IPR000835">
    <property type="entry name" value="HTH_MarR-typ"/>
</dbReference>
<dbReference type="PRINTS" id="PR00598">
    <property type="entry name" value="HTHMARR"/>
</dbReference>
<dbReference type="PROSITE" id="PS50995">
    <property type="entry name" value="HTH_MARR_2"/>
    <property type="match status" value="1"/>
</dbReference>
<evidence type="ECO:0000256" key="2">
    <source>
        <dbReference type="ARBA" id="ARBA00023125"/>
    </source>
</evidence>
<dbReference type="SUPFAM" id="SSF46785">
    <property type="entry name" value="Winged helix' DNA-binding domain"/>
    <property type="match status" value="1"/>
</dbReference>
<dbReference type="InterPro" id="IPR023187">
    <property type="entry name" value="Tscrpt_reg_MarR-type_CS"/>
</dbReference>
<dbReference type="EMBL" id="JAVIIZ010000039">
    <property type="protein sequence ID" value="MDX8476680.1"/>
    <property type="molecule type" value="Genomic_DNA"/>
</dbReference>
<keyword evidence="2" id="KW-0238">DNA-binding</keyword>
<dbReference type="Gene3D" id="1.10.10.10">
    <property type="entry name" value="Winged helix-like DNA-binding domain superfamily/Winged helix DNA-binding domain"/>
    <property type="match status" value="1"/>
</dbReference>
<dbReference type="SMART" id="SM00347">
    <property type="entry name" value="HTH_MARR"/>
    <property type="match status" value="1"/>
</dbReference>
<evidence type="ECO:0000256" key="1">
    <source>
        <dbReference type="ARBA" id="ARBA00023015"/>
    </source>
</evidence>
<dbReference type="PROSITE" id="PS01117">
    <property type="entry name" value="HTH_MARR_1"/>
    <property type="match status" value="1"/>
</dbReference>
<reference evidence="5 6" key="1">
    <citation type="submission" date="2023-08" db="EMBL/GenBank/DDBJ databases">
        <title>Implementing the SeqCode for naming new Mesorhizobium species isolated from Vachellia karroo root nodules.</title>
        <authorList>
            <person name="Van Lill M."/>
        </authorList>
    </citation>
    <scope>NUCLEOTIDE SEQUENCE [LARGE SCALE GENOMIC DNA]</scope>
    <source>
        <strain evidence="5 6">VK23A</strain>
    </source>
</reference>